<feature type="transmembrane region" description="Helical" evidence="2">
    <location>
        <begin position="167"/>
        <end position="185"/>
    </location>
</feature>
<dbReference type="PANTHER" id="PTHR34475">
    <property type="match status" value="1"/>
</dbReference>
<keyword evidence="2" id="KW-1133">Transmembrane helix</keyword>
<dbReference type="EMBL" id="FMYQ01000003">
    <property type="protein sequence ID" value="SDB99226.1"/>
    <property type="molecule type" value="Genomic_DNA"/>
</dbReference>
<proteinExistence type="predicted"/>
<keyword evidence="5" id="KW-1185">Reference proteome</keyword>
<evidence type="ECO:0000256" key="1">
    <source>
        <dbReference type="SAM" id="MobiDB-lite"/>
    </source>
</evidence>
<dbReference type="Pfam" id="PF13464">
    <property type="entry name" value="RodZ_C"/>
    <property type="match status" value="1"/>
</dbReference>
<feature type="region of interest" description="Disordered" evidence="1">
    <location>
        <begin position="206"/>
        <end position="290"/>
    </location>
</feature>
<dbReference type="Gene3D" id="1.10.260.40">
    <property type="entry name" value="lambda repressor-like DNA-binding domains"/>
    <property type="match status" value="1"/>
</dbReference>
<evidence type="ECO:0000313" key="4">
    <source>
        <dbReference type="EMBL" id="SDB99226.1"/>
    </source>
</evidence>
<name>A0A1G6I0F5_9BURK</name>
<evidence type="ECO:0000256" key="2">
    <source>
        <dbReference type="SAM" id="Phobius"/>
    </source>
</evidence>
<feature type="domain" description="HTH cro/C1-type" evidence="3">
    <location>
        <begin position="59"/>
        <end position="120"/>
    </location>
</feature>
<dbReference type="AlphaFoldDB" id="A0A1G6I0F5"/>
<organism evidence="4 5">
    <name type="scientific">Paraburkholderia lycopersici</name>
    <dbReference type="NCBI Taxonomy" id="416944"/>
    <lineage>
        <taxon>Bacteria</taxon>
        <taxon>Pseudomonadati</taxon>
        <taxon>Pseudomonadota</taxon>
        <taxon>Betaproteobacteria</taxon>
        <taxon>Burkholderiales</taxon>
        <taxon>Burkholderiaceae</taxon>
        <taxon>Paraburkholderia</taxon>
    </lineage>
</organism>
<dbReference type="CDD" id="cd00093">
    <property type="entry name" value="HTH_XRE"/>
    <property type="match status" value="1"/>
</dbReference>
<gene>
    <name evidence="4" type="ORF">SAMN05421548_103187</name>
</gene>
<reference evidence="5" key="1">
    <citation type="submission" date="2016-09" db="EMBL/GenBank/DDBJ databases">
        <authorList>
            <person name="Varghese N."/>
            <person name="Submissions S."/>
        </authorList>
    </citation>
    <scope>NUCLEOTIDE SEQUENCE [LARGE SCALE GENOMIC DNA]</scope>
    <source>
        <strain evidence="5">TNe-862</strain>
    </source>
</reference>
<evidence type="ECO:0000259" key="3">
    <source>
        <dbReference type="SMART" id="SM00530"/>
    </source>
</evidence>
<dbReference type="PANTHER" id="PTHR34475:SF1">
    <property type="entry name" value="CYTOSKELETON PROTEIN RODZ"/>
    <property type="match status" value="1"/>
</dbReference>
<dbReference type="STRING" id="416944.SAMN05421548_103187"/>
<feature type="compositionally biased region" description="Low complexity" evidence="1">
    <location>
        <begin position="226"/>
        <end position="290"/>
    </location>
</feature>
<dbReference type="InterPro" id="IPR010982">
    <property type="entry name" value="Lambda_DNA-bd_dom_sf"/>
</dbReference>
<dbReference type="SMART" id="SM00530">
    <property type="entry name" value="HTH_XRE"/>
    <property type="match status" value="1"/>
</dbReference>
<accession>A0A1G6I0F5</accession>
<feature type="compositionally biased region" description="Low complexity" evidence="1">
    <location>
        <begin position="34"/>
        <end position="44"/>
    </location>
</feature>
<dbReference type="Pfam" id="PF13413">
    <property type="entry name" value="HTH_25"/>
    <property type="match status" value="1"/>
</dbReference>
<feature type="compositionally biased region" description="Polar residues" evidence="1">
    <location>
        <begin position="206"/>
        <end position="221"/>
    </location>
</feature>
<sequence>MRPTGSSMEKNRRKDFGMSEPQHPFGTDGTDSNAGRSAPGAAPSPVQPVPDTLVAAGARLAQLREAKGWAIEDVSARLKVAVSKLRELEAGDISHLPDNTFALGVVRAYAKLLGADPAPFAQALRRERGMPQPDLSMPASAGSDLPRGRVSLSLGGSGARAPRRRASWLWGVAIIVVAVLALSMWHTNSGESSAWFARLKAMANGASVQPGASSPTVTQGEATGVPAAQGADQSAAPAAGNANANDGAANAGNTGDSGNAAPEQRAAASAPPVAPQPAQQVAPQPVQQAARPAAASAVPAAASAAKAQQAASASAAQAAQNAAADSGADTSTFAIRVTQDTWVSVRQKDGKEVFSGMIHGSDAREITGTEPLKITVGNKAGIESMTIDGQPVDASKYASARGNVARFVLP</sequence>
<dbReference type="GO" id="GO:0003677">
    <property type="term" value="F:DNA binding"/>
    <property type="evidence" value="ECO:0007669"/>
    <property type="project" value="InterPro"/>
</dbReference>
<protein>
    <submittedName>
        <fullName evidence="4">Cytoskeleton protein RodZ</fullName>
    </submittedName>
</protein>
<keyword evidence="2" id="KW-0812">Transmembrane</keyword>
<dbReference type="InterPro" id="IPR025194">
    <property type="entry name" value="RodZ-like_C"/>
</dbReference>
<evidence type="ECO:0000313" key="5">
    <source>
        <dbReference type="Proteomes" id="UP000198908"/>
    </source>
</evidence>
<feature type="region of interest" description="Disordered" evidence="1">
    <location>
        <begin position="1"/>
        <end position="50"/>
    </location>
</feature>
<keyword evidence="2" id="KW-0472">Membrane</keyword>
<dbReference type="InterPro" id="IPR050400">
    <property type="entry name" value="Bact_Cytoskel_RodZ"/>
</dbReference>
<dbReference type="SUPFAM" id="SSF47413">
    <property type="entry name" value="lambda repressor-like DNA-binding domains"/>
    <property type="match status" value="1"/>
</dbReference>
<dbReference type="Proteomes" id="UP000198908">
    <property type="component" value="Unassembled WGS sequence"/>
</dbReference>
<dbReference type="InterPro" id="IPR001387">
    <property type="entry name" value="Cro/C1-type_HTH"/>
</dbReference>